<dbReference type="InterPro" id="IPR029044">
    <property type="entry name" value="Nucleotide-diphossugar_trans"/>
</dbReference>
<dbReference type="InterPro" id="IPR001173">
    <property type="entry name" value="Glyco_trans_2-like"/>
</dbReference>
<dbReference type="AlphaFoldDB" id="A0A6H0KJZ4"/>
<protein>
    <submittedName>
        <fullName evidence="4">Glycosyltransferase</fullName>
    </submittedName>
</protein>
<dbReference type="Gene3D" id="3.90.550.10">
    <property type="entry name" value="Spore Coat Polysaccharide Biosynthesis Protein SpsA, Chain A"/>
    <property type="match status" value="1"/>
</dbReference>
<name>A0A6H0KJZ4_9BACE</name>
<evidence type="ECO:0000313" key="4">
    <source>
        <dbReference type="EMBL" id="QIU93774.1"/>
    </source>
</evidence>
<organism evidence="4 5">
    <name type="scientific">Bacteroides faecium</name>
    <dbReference type="NCBI Taxonomy" id="2715212"/>
    <lineage>
        <taxon>Bacteria</taxon>
        <taxon>Pseudomonadati</taxon>
        <taxon>Bacteroidota</taxon>
        <taxon>Bacteroidia</taxon>
        <taxon>Bacteroidales</taxon>
        <taxon>Bacteroidaceae</taxon>
        <taxon>Bacteroides</taxon>
    </lineage>
</organism>
<evidence type="ECO:0000256" key="1">
    <source>
        <dbReference type="ARBA" id="ARBA00022676"/>
    </source>
</evidence>
<dbReference type="SUPFAM" id="SSF53448">
    <property type="entry name" value="Nucleotide-diphospho-sugar transferases"/>
    <property type="match status" value="1"/>
</dbReference>
<dbReference type="Pfam" id="PF00535">
    <property type="entry name" value="Glycos_transf_2"/>
    <property type="match status" value="1"/>
</dbReference>
<dbReference type="GO" id="GO:0016758">
    <property type="term" value="F:hexosyltransferase activity"/>
    <property type="evidence" value="ECO:0007669"/>
    <property type="project" value="UniProtKB-ARBA"/>
</dbReference>
<dbReference type="EMBL" id="CP050831">
    <property type="protein sequence ID" value="QIU93774.1"/>
    <property type="molecule type" value="Genomic_DNA"/>
</dbReference>
<keyword evidence="2 4" id="KW-0808">Transferase</keyword>
<reference evidence="4 5" key="1">
    <citation type="submission" date="2020-03" db="EMBL/GenBank/DDBJ databases">
        <title>Genomic analysis of Bacteroides faecium CBA7301.</title>
        <authorList>
            <person name="Kim J."/>
            <person name="Roh S.W."/>
        </authorList>
    </citation>
    <scope>NUCLEOTIDE SEQUENCE [LARGE SCALE GENOMIC DNA]</scope>
    <source>
        <strain evidence="4 5">CBA7301</strain>
    </source>
</reference>
<dbReference type="CDD" id="cd00761">
    <property type="entry name" value="Glyco_tranf_GTA_type"/>
    <property type="match status" value="1"/>
</dbReference>
<evidence type="ECO:0000256" key="2">
    <source>
        <dbReference type="ARBA" id="ARBA00022679"/>
    </source>
</evidence>
<keyword evidence="1" id="KW-0328">Glycosyltransferase</keyword>
<accession>A0A6H0KJZ4</accession>
<keyword evidence="5" id="KW-1185">Reference proteome</keyword>
<evidence type="ECO:0000259" key="3">
    <source>
        <dbReference type="Pfam" id="PF00535"/>
    </source>
</evidence>
<dbReference type="RefSeq" id="WP_167961237.1">
    <property type="nucleotide sequence ID" value="NZ_CP050831.1"/>
</dbReference>
<dbReference type="PANTHER" id="PTHR22916:SF51">
    <property type="entry name" value="GLYCOSYLTRANSFERASE EPSH-RELATED"/>
    <property type="match status" value="1"/>
</dbReference>
<sequence>MKVPLISVIIPVYNVEQYLHQCLESVIGQTYKNLEIILIDDGSTDNSPRICDDFAAKDKRIVVIHQHNAGLSSARNVGLDMMTGDYVSFVDSDDWIEKDMFATLLTVLEGEEDTEIVVCSYYWVRGERCMPVDNSGKKVIYTREDALKELFRDKIIRNYVCDKFYRRELFKDIRFPVGRFYEDIAVTYKIFDKINKLILVGIPKYYYRIHEDSIVAKENPMKGYHFFLGMYEQACFGIRENLFAKGYSTIVKTGIHLINHIIALDYSCDVAEVLKNTLLILHKYDTYGVRELGFGVCFRRYLIYHFFTPYCWCYKQYRKMFKRRGRG</sequence>
<feature type="domain" description="Glycosyltransferase 2-like" evidence="3">
    <location>
        <begin position="7"/>
        <end position="173"/>
    </location>
</feature>
<proteinExistence type="predicted"/>
<dbReference type="PANTHER" id="PTHR22916">
    <property type="entry name" value="GLYCOSYLTRANSFERASE"/>
    <property type="match status" value="1"/>
</dbReference>
<dbReference type="KEGG" id="bfc:BacF7301_06270"/>
<gene>
    <name evidence="4" type="ORF">BacF7301_06270</name>
</gene>
<dbReference type="Proteomes" id="UP000501780">
    <property type="component" value="Chromosome"/>
</dbReference>
<evidence type="ECO:0000313" key="5">
    <source>
        <dbReference type="Proteomes" id="UP000501780"/>
    </source>
</evidence>